<comment type="caution">
    <text evidence="2">The sequence shown here is derived from an EMBL/GenBank/DDBJ whole genome shotgun (WGS) entry which is preliminary data.</text>
</comment>
<dbReference type="RefSeq" id="WP_104069259.1">
    <property type="nucleotide sequence ID" value="NZ_PRDS01000001.1"/>
</dbReference>
<proteinExistence type="predicted"/>
<name>A0A2S5JLC6_9RHOB</name>
<evidence type="ECO:0008006" key="4">
    <source>
        <dbReference type="Google" id="ProtNLM"/>
    </source>
</evidence>
<feature type="signal peptide" evidence="1">
    <location>
        <begin position="1"/>
        <end position="20"/>
    </location>
</feature>
<dbReference type="EMBL" id="PRDS01000001">
    <property type="protein sequence ID" value="PPB82232.1"/>
    <property type="molecule type" value="Genomic_DNA"/>
</dbReference>
<reference evidence="2 3" key="1">
    <citation type="submission" date="2018-01" db="EMBL/GenBank/DDBJ databases">
        <title>Genomic Encyclopedia of Archaeal and Bacterial Type Strains, Phase II (KMG-II): from individual species to whole genera.</title>
        <authorList>
            <person name="Goeker M."/>
        </authorList>
    </citation>
    <scope>NUCLEOTIDE SEQUENCE [LARGE SCALE GENOMIC DNA]</scope>
    <source>
        <strain evidence="2 3">DSM 12048</strain>
    </source>
</reference>
<accession>A0A2S5JLC6</accession>
<evidence type="ECO:0000313" key="3">
    <source>
        <dbReference type="Proteomes" id="UP000239736"/>
    </source>
</evidence>
<evidence type="ECO:0000313" key="2">
    <source>
        <dbReference type="EMBL" id="PPB82232.1"/>
    </source>
</evidence>
<keyword evidence="1" id="KW-0732">Signal</keyword>
<dbReference type="Pfam" id="PF01963">
    <property type="entry name" value="TraB_PrgY_gumN"/>
    <property type="match status" value="1"/>
</dbReference>
<dbReference type="PANTHER" id="PTHR40590:SF1">
    <property type="entry name" value="CYTOPLASMIC PROTEIN"/>
    <property type="match status" value="1"/>
</dbReference>
<dbReference type="OrthoDB" id="9806326at2"/>
<feature type="chain" id="PRO_5015460681" description="TraB family protein" evidence="1">
    <location>
        <begin position="21"/>
        <end position="331"/>
    </location>
</feature>
<gene>
    <name evidence="2" type="ORF">LV82_00158</name>
</gene>
<dbReference type="PANTHER" id="PTHR40590">
    <property type="entry name" value="CYTOPLASMIC PROTEIN-RELATED"/>
    <property type="match status" value="1"/>
</dbReference>
<evidence type="ECO:0000256" key="1">
    <source>
        <dbReference type="SAM" id="SignalP"/>
    </source>
</evidence>
<keyword evidence="3" id="KW-1185">Reference proteome</keyword>
<dbReference type="AlphaFoldDB" id="A0A2S5JLC6"/>
<organism evidence="2 3">
    <name type="scientific">Albidovulum inexpectatum</name>
    <dbReference type="NCBI Taxonomy" id="196587"/>
    <lineage>
        <taxon>Bacteria</taxon>
        <taxon>Pseudomonadati</taxon>
        <taxon>Pseudomonadota</taxon>
        <taxon>Alphaproteobacteria</taxon>
        <taxon>Rhodobacterales</taxon>
        <taxon>Paracoccaceae</taxon>
        <taxon>Albidovulum</taxon>
    </lineage>
</organism>
<dbReference type="InterPro" id="IPR002816">
    <property type="entry name" value="TraB/PrgY/GumN_fam"/>
</dbReference>
<protein>
    <recommendedName>
        <fullName evidence="4">TraB family protein</fullName>
    </recommendedName>
</protein>
<dbReference type="InterPro" id="IPR047111">
    <property type="entry name" value="YbaP-like"/>
</dbReference>
<dbReference type="Proteomes" id="UP000239736">
    <property type="component" value="Unassembled WGS sequence"/>
</dbReference>
<dbReference type="CDD" id="cd14789">
    <property type="entry name" value="Tiki"/>
    <property type="match status" value="1"/>
</dbReference>
<sequence length="331" mass="36858">MFRIAIFLLCLLTMPQMAQARCEGRNLLEALPPAERAQIEATIDAVPFGRGNRWVARRGDSVIHIVGTYHLDDPRHDPVAKRLEAVIPVVRTVLVEAGPQEEARLKADMARDPSLMFVTDGPTLPERLSEDDWRLLSSAMQARGIPAFLVSKMQPWYVSMLLGIPSCAIQDMTAGTVKGLDGRIIEMAGAAGVPIRALEPHDTIFRLFAQMDEAEKLDMLRVTLALDAQAEDYARTLADTYFAENVRAAWELGKRAVQSVTGDPRARVEDEFARMEEILMNQRNRAWIDVIEQAAMEGPTLVAFGALHLSGEQGVLNLMTLRGWQVERVPF</sequence>